<accession>A0A0H3P0K9</accession>
<gene>
    <name evidence="1" type="ordered locus">Y11_39391</name>
</gene>
<protein>
    <submittedName>
        <fullName evidence="1">Uncharacterized protein</fullName>
    </submittedName>
</protein>
<organism evidence="1 2">
    <name type="scientific">Yersinia enterocolitica subsp. palearctica serotype O:3 (strain DSM 13030 / CIP 106945 / Y11)</name>
    <dbReference type="NCBI Taxonomy" id="930944"/>
    <lineage>
        <taxon>Bacteria</taxon>
        <taxon>Pseudomonadati</taxon>
        <taxon>Pseudomonadota</taxon>
        <taxon>Gammaproteobacteria</taxon>
        <taxon>Enterobacterales</taxon>
        <taxon>Yersiniaceae</taxon>
        <taxon>Yersinia</taxon>
    </lineage>
</organism>
<name>A0A0H3P0K9_YERE1</name>
<evidence type="ECO:0000313" key="2">
    <source>
        <dbReference type="Proteomes" id="UP000008084"/>
    </source>
</evidence>
<dbReference type="EMBL" id="FR729477">
    <property type="protein sequence ID" value="CBY28591.1"/>
    <property type="molecule type" value="Genomic_DNA"/>
</dbReference>
<dbReference type="Proteomes" id="UP000008084">
    <property type="component" value="Chromosome"/>
</dbReference>
<dbReference type="HOGENOM" id="CLU_3298898_0_0_6"/>
<reference evidence="1 2" key="1">
    <citation type="journal article" date="2011" name="J. Bacteriol.">
        <title>Complete genome sequence of Yersinia enterocolitica subsp. palearctica serogroup O:3.</title>
        <authorList>
            <person name="Batzilla J."/>
            <person name="Hoper D."/>
            <person name="Antonenka U."/>
            <person name="Heesemann J."/>
            <person name="Rakin A."/>
        </authorList>
    </citation>
    <scope>NUCLEOTIDE SEQUENCE [LARGE SCALE GENOMIC DNA]</scope>
    <source>
        <strain evidence="2">DSM 13030 / CIP 106945 / Y11</strain>
    </source>
</reference>
<sequence length="40" mass="4942">MMNEYIFERIDYNNDSEWVVKDFFNSVNLQVNFYGLYPLL</sequence>
<evidence type="ECO:0000313" key="1">
    <source>
        <dbReference type="EMBL" id="CBY28591.1"/>
    </source>
</evidence>
<proteinExistence type="predicted"/>
<dbReference type="KEGG" id="yey:Y11_39391"/>
<dbReference type="AlphaFoldDB" id="A0A0H3P0K9"/>